<protein>
    <submittedName>
        <fullName evidence="6">Acetyltransferase</fullName>
    </submittedName>
</protein>
<comment type="similarity">
    <text evidence="1">Belongs to the transferase hexapeptide repeat family.</text>
</comment>
<dbReference type="Proteomes" id="UP000027337">
    <property type="component" value="Unassembled WGS sequence"/>
</dbReference>
<dbReference type="PROSITE" id="PS00101">
    <property type="entry name" value="HEXAPEP_TRANSFERASES"/>
    <property type="match status" value="1"/>
</dbReference>
<dbReference type="RefSeq" id="WP_051584255.1">
    <property type="nucleotide sequence ID" value="NZ_JEMU01000025.1"/>
</dbReference>
<dbReference type="PANTHER" id="PTHR43300">
    <property type="entry name" value="ACETYLTRANSFERASE"/>
    <property type="match status" value="1"/>
</dbReference>
<dbReference type="Gene3D" id="2.160.10.10">
    <property type="entry name" value="Hexapeptide repeat proteins"/>
    <property type="match status" value="1"/>
</dbReference>
<dbReference type="InterPro" id="IPR018357">
    <property type="entry name" value="Hexapep_transf_CS"/>
</dbReference>
<evidence type="ECO:0000256" key="3">
    <source>
        <dbReference type="ARBA" id="ARBA00022737"/>
    </source>
</evidence>
<keyword evidence="2 6" id="KW-0808">Transferase</keyword>
<evidence type="ECO:0000256" key="4">
    <source>
        <dbReference type="ARBA" id="ARBA00023315"/>
    </source>
</evidence>
<evidence type="ECO:0000313" key="6">
    <source>
        <dbReference type="EMBL" id="KAJ01539.1"/>
    </source>
</evidence>
<gene>
    <name evidence="6" type="ORF">PM02_18685</name>
</gene>
<dbReference type="Pfam" id="PF00132">
    <property type="entry name" value="Hexapep"/>
    <property type="match status" value="1"/>
</dbReference>
<dbReference type="PANTHER" id="PTHR43300:SF11">
    <property type="entry name" value="ACETYLTRANSFERASE RV3034C-RELATED"/>
    <property type="match status" value="1"/>
</dbReference>
<feature type="region of interest" description="Disordered" evidence="5">
    <location>
        <begin position="1"/>
        <end position="23"/>
    </location>
</feature>
<dbReference type="EMBL" id="JEMU01000025">
    <property type="protein sequence ID" value="KAJ01539.1"/>
    <property type="molecule type" value="Genomic_DNA"/>
</dbReference>
<dbReference type="InterPro" id="IPR050179">
    <property type="entry name" value="Trans_hexapeptide_repeat"/>
</dbReference>
<evidence type="ECO:0000256" key="1">
    <source>
        <dbReference type="ARBA" id="ARBA00007274"/>
    </source>
</evidence>
<dbReference type="eggNOG" id="COG0110">
    <property type="taxonomic scope" value="Bacteria"/>
</dbReference>
<keyword evidence="3" id="KW-0677">Repeat</keyword>
<reference evidence="6 7" key="1">
    <citation type="journal article" date="2014" name="Genome Announc.">
        <title>Draft Genome Sequences of Two Isolates of the Roseobacter Group, Sulfitobacter sp. Strains 3SOLIMAR09 and 1FIGIMAR09, from Harbors of Mallorca Island (Mediterranean Sea).</title>
        <authorList>
            <person name="Mas-Llado M."/>
            <person name="Pina-Villalonga J.M."/>
            <person name="Brunet-Galmes I."/>
            <person name="Nogales B."/>
            <person name="Bosch R."/>
        </authorList>
    </citation>
    <scope>NUCLEOTIDE SEQUENCE [LARGE SCALE GENOMIC DNA]</scope>
    <source>
        <strain evidence="6 7">1FIGIMAR09</strain>
    </source>
</reference>
<evidence type="ECO:0000256" key="5">
    <source>
        <dbReference type="SAM" id="MobiDB-lite"/>
    </source>
</evidence>
<proteinExistence type="inferred from homology"/>
<evidence type="ECO:0000256" key="2">
    <source>
        <dbReference type="ARBA" id="ARBA00022679"/>
    </source>
</evidence>
<name>A0A061SQ22_9RHOB</name>
<dbReference type="CDD" id="cd03349">
    <property type="entry name" value="LbH_XAT"/>
    <property type="match status" value="1"/>
</dbReference>
<dbReference type="AlphaFoldDB" id="A0A061SQ22"/>
<organism evidence="6 7">
    <name type="scientific">Sulfitobacter mediterraneus</name>
    <dbReference type="NCBI Taxonomy" id="83219"/>
    <lineage>
        <taxon>Bacteria</taxon>
        <taxon>Pseudomonadati</taxon>
        <taxon>Pseudomonadota</taxon>
        <taxon>Alphaproteobacteria</taxon>
        <taxon>Rhodobacterales</taxon>
        <taxon>Roseobacteraceae</taxon>
        <taxon>Sulfitobacter</taxon>
    </lineage>
</organism>
<keyword evidence="7" id="KW-1185">Reference proteome</keyword>
<dbReference type="InterPro" id="IPR001451">
    <property type="entry name" value="Hexapep"/>
</dbReference>
<dbReference type="GO" id="GO:0016746">
    <property type="term" value="F:acyltransferase activity"/>
    <property type="evidence" value="ECO:0007669"/>
    <property type="project" value="UniProtKB-KW"/>
</dbReference>
<accession>A0A061SQ22</accession>
<dbReference type="STRING" id="83219.PM02_18685"/>
<keyword evidence="4" id="KW-0012">Acyltransferase</keyword>
<dbReference type="InterPro" id="IPR011004">
    <property type="entry name" value="Trimer_LpxA-like_sf"/>
</dbReference>
<evidence type="ECO:0000313" key="7">
    <source>
        <dbReference type="Proteomes" id="UP000027337"/>
    </source>
</evidence>
<comment type="caution">
    <text evidence="6">The sequence shown here is derived from an EMBL/GenBank/DDBJ whole genome shotgun (WGS) entry which is preliminary data.</text>
</comment>
<sequence length="223" mass="23870">MPDPNDLRPFPAPDTSHPVRLPDDSPHAGTVFLNAVVDHPRFVVGDYTYASAFDPPKDWAARLAPYLFDFSPEHLRIGKFCQIADGALFITSSANHRYDGISSYPFAVFGGGPIEGRPSMPAPGADTRIGHDVWIGQGARILPGADIGDGVIIGAGAVVGGTVPPYCIVGGNPAQVLRQRFSKVDAKRLQRIAWWNWPIDVILAHEALIVAGDVDALEAVAVD</sequence>
<dbReference type="SUPFAM" id="SSF51161">
    <property type="entry name" value="Trimeric LpxA-like enzymes"/>
    <property type="match status" value="1"/>
</dbReference>